<comment type="subcellular location">
    <subcellularLocation>
        <location evidence="1">Cell membrane</location>
        <topology evidence="1">Multi-pass membrane protein</topology>
    </subcellularLocation>
</comment>
<feature type="transmembrane region" description="Helical" evidence="9">
    <location>
        <begin position="307"/>
        <end position="328"/>
    </location>
</feature>
<dbReference type="AlphaFoldDB" id="A0A482XM44"/>
<dbReference type="OrthoDB" id="8185396at2759"/>
<organism evidence="10 11">
    <name type="scientific">Laodelphax striatellus</name>
    <name type="common">Small brown planthopper</name>
    <name type="synonym">Delphax striatella</name>
    <dbReference type="NCBI Taxonomy" id="195883"/>
    <lineage>
        <taxon>Eukaryota</taxon>
        <taxon>Metazoa</taxon>
        <taxon>Ecdysozoa</taxon>
        <taxon>Arthropoda</taxon>
        <taxon>Hexapoda</taxon>
        <taxon>Insecta</taxon>
        <taxon>Pterygota</taxon>
        <taxon>Neoptera</taxon>
        <taxon>Paraneoptera</taxon>
        <taxon>Hemiptera</taxon>
        <taxon>Auchenorrhyncha</taxon>
        <taxon>Fulgoroidea</taxon>
        <taxon>Delphacidae</taxon>
        <taxon>Criomorphinae</taxon>
        <taxon>Laodelphax</taxon>
    </lineage>
</organism>
<evidence type="ECO:0000256" key="1">
    <source>
        <dbReference type="ARBA" id="ARBA00004651"/>
    </source>
</evidence>
<dbReference type="PANTHER" id="PTHR42643">
    <property type="entry name" value="IONOTROPIC RECEPTOR 20A-RELATED"/>
    <property type="match status" value="1"/>
</dbReference>
<keyword evidence="4 9" id="KW-1133">Transmembrane helix</keyword>
<evidence type="ECO:0008006" key="12">
    <source>
        <dbReference type="Google" id="ProtNLM"/>
    </source>
</evidence>
<keyword evidence="5 9" id="KW-0472">Membrane</keyword>
<keyword evidence="7" id="KW-0325">Glycoprotein</keyword>
<accession>A0A482XM44</accession>
<dbReference type="GO" id="GO:0005886">
    <property type="term" value="C:plasma membrane"/>
    <property type="evidence" value="ECO:0007669"/>
    <property type="project" value="UniProtKB-SubCell"/>
</dbReference>
<dbReference type="Proteomes" id="UP000291343">
    <property type="component" value="Unassembled WGS sequence"/>
</dbReference>
<evidence type="ECO:0000256" key="4">
    <source>
        <dbReference type="ARBA" id="ARBA00022989"/>
    </source>
</evidence>
<evidence type="ECO:0000256" key="9">
    <source>
        <dbReference type="SAM" id="Phobius"/>
    </source>
</evidence>
<dbReference type="PANTHER" id="PTHR42643:SF24">
    <property type="entry name" value="IONOTROPIC RECEPTOR 60A"/>
    <property type="match status" value="1"/>
</dbReference>
<keyword evidence="6" id="KW-0675">Receptor</keyword>
<sequence>MSNKITKVITIESTAWRNAEPFNCTEKLFPPAADTETRLSILKMYLWSRNLRNPNASSCSPCEQCKTNNFKQLVKAIRNKELRVAVQQNIPPYVIFMNQGHSAQLTGYMGELWKMVEEAYDFRKKNNLESVGLVPQSLHELAADLKVNLDPRATSLSISNSFFCVLGAVTLQGSSCNLNNFNLLKPEWADVLNAPPCHVDATEAYQVIDSLCKDNTVIMESNNIMNHHLATFTNCSIIEVSSKYSTASISILVRKDLPYAKIISTYILKIYNSGLISLLKVRWGVKKQDPSPQGDRPVTLNHLRNIFFLYFLTIIISVAILFLEIITFKMERKNGRKTKARRMLRSRQRQSIPKFNE</sequence>
<comment type="caution">
    <text evidence="10">The sequence shown here is derived from an EMBL/GenBank/DDBJ whole genome shotgun (WGS) entry which is preliminary data.</text>
</comment>
<evidence type="ECO:0000256" key="3">
    <source>
        <dbReference type="ARBA" id="ARBA00022692"/>
    </source>
</evidence>
<evidence type="ECO:0000256" key="7">
    <source>
        <dbReference type="ARBA" id="ARBA00023180"/>
    </source>
</evidence>
<gene>
    <name evidence="10" type="ORF">LSTR_LSTR012514</name>
</gene>
<name>A0A482XM44_LAOST</name>
<evidence type="ECO:0000256" key="2">
    <source>
        <dbReference type="ARBA" id="ARBA00022475"/>
    </source>
</evidence>
<evidence type="ECO:0000313" key="10">
    <source>
        <dbReference type="EMBL" id="RZF46439.1"/>
    </source>
</evidence>
<evidence type="ECO:0000313" key="11">
    <source>
        <dbReference type="Proteomes" id="UP000291343"/>
    </source>
</evidence>
<keyword evidence="3 9" id="KW-0812">Transmembrane</keyword>
<evidence type="ECO:0000256" key="5">
    <source>
        <dbReference type="ARBA" id="ARBA00023136"/>
    </source>
</evidence>
<dbReference type="InterPro" id="IPR052192">
    <property type="entry name" value="Insect_Ionotropic_Sensory_Rcpt"/>
</dbReference>
<feature type="region of interest" description="Disordered" evidence="8">
    <location>
        <begin position="337"/>
        <end position="357"/>
    </location>
</feature>
<dbReference type="SUPFAM" id="SSF53850">
    <property type="entry name" value="Periplasmic binding protein-like II"/>
    <property type="match status" value="1"/>
</dbReference>
<dbReference type="InParanoid" id="A0A482XM44"/>
<evidence type="ECO:0000256" key="8">
    <source>
        <dbReference type="SAM" id="MobiDB-lite"/>
    </source>
</evidence>
<reference evidence="10 11" key="1">
    <citation type="journal article" date="2017" name="Gigascience">
        <title>Genome sequence of the small brown planthopper, Laodelphax striatellus.</title>
        <authorList>
            <person name="Zhu J."/>
            <person name="Jiang F."/>
            <person name="Wang X."/>
            <person name="Yang P."/>
            <person name="Bao Y."/>
            <person name="Zhao W."/>
            <person name="Wang W."/>
            <person name="Lu H."/>
            <person name="Wang Q."/>
            <person name="Cui N."/>
            <person name="Li J."/>
            <person name="Chen X."/>
            <person name="Luo L."/>
            <person name="Yu J."/>
            <person name="Kang L."/>
            <person name="Cui F."/>
        </authorList>
    </citation>
    <scope>NUCLEOTIDE SEQUENCE [LARGE SCALE GENOMIC DNA]</scope>
    <source>
        <strain evidence="10">Lst14</strain>
    </source>
</reference>
<feature type="compositionally biased region" description="Basic residues" evidence="8">
    <location>
        <begin position="337"/>
        <end position="348"/>
    </location>
</feature>
<dbReference type="EMBL" id="QKKF02006307">
    <property type="protein sequence ID" value="RZF46439.1"/>
    <property type="molecule type" value="Genomic_DNA"/>
</dbReference>
<proteinExistence type="predicted"/>
<evidence type="ECO:0000256" key="6">
    <source>
        <dbReference type="ARBA" id="ARBA00023170"/>
    </source>
</evidence>
<keyword evidence="2" id="KW-1003">Cell membrane</keyword>
<protein>
    <recommendedName>
        <fullName evidence="12">Ionotropic glutamate receptor C-terminal domain-containing protein</fullName>
    </recommendedName>
</protein>
<keyword evidence="11" id="KW-1185">Reference proteome</keyword>